<dbReference type="AlphaFoldDB" id="A0ABC8L0U4"/>
<dbReference type="Pfam" id="PF02941">
    <property type="entry name" value="FeThRed_A"/>
    <property type="match status" value="1"/>
</dbReference>
<feature type="signal peptide" evidence="5">
    <location>
        <begin position="1"/>
        <end position="19"/>
    </location>
</feature>
<protein>
    <recommendedName>
        <fullName evidence="6">Ferredoxin thioredoxin reductase alpha chain domain-containing protein</fullName>
    </recommendedName>
</protein>
<dbReference type="GO" id="GO:0016491">
    <property type="term" value="F:oxidoreductase activity"/>
    <property type="evidence" value="ECO:0007669"/>
    <property type="project" value="UniProtKB-KW"/>
</dbReference>
<gene>
    <name evidence="7" type="ORF">ERUC_LOCUS30324</name>
</gene>
<organism evidence="7 8">
    <name type="scientific">Eruca vesicaria subsp. sativa</name>
    <name type="common">Garden rocket</name>
    <name type="synonym">Eruca sativa</name>
    <dbReference type="NCBI Taxonomy" id="29727"/>
    <lineage>
        <taxon>Eukaryota</taxon>
        <taxon>Viridiplantae</taxon>
        <taxon>Streptophyta</taxon>
        <taxon>Embryophyta</taxon>
        <taxon>Tracheophyta</taxon>
        <taxon>Spermatophyta</taxon>
        <taxon>Magnoliopsida</taxon>
        <taxon>eudicotyledons</taxon>
        <taxon>Gunneridae</taxon>
        <taxon>Pentapetalae</taxon>
        <taxon>rosids</taxon>
        <taxon>malvids</taxon>
        <taxon>Brassicales</taxon>
        <taxon>Brassicaceae</taxon>
        <taxon>Brassiceae</taxon>
        <taxon>Eruca</taxon>
    </lineage>
</organism>
<evidence type="ECO:0000256" key="1">
    <source>
        <dbReference type="ARBA" id="ARBA00023002"/>
    </source>
</evidence>
<keyword evidence="8" id="KW-1185">Reference proteome</keyword>
<feature type="chain" id="PRO_5044802736" description="Ferredoxin thioredoxin reductase alpha chain domain-containing protein" evidence="5">
    <location>
        <begin position="20"/>
        <end position="133"/>
    </location>
</feature>
<dbReference type="InterPro" id="IPR044166">
    <property type="entry name" value="FTRV"/>
</dbReference>
<dbReference type="PANTHER" id="PTHR46937">
    <property type="entry name" value="FERREDOXIN-THIOREDOXIN REDUCTASE, VARIABLE CHAIN"/>
    <property type="match status" value="1"/>
</dbReference>
<evidence type="ECO:0000256" key="5">
    <source>
        <dbReference type="SAM" id="SignalP"/>
    </source>
</evidence>
<dbReference type="EMBL" id="CAKOAT010390710">
    <property type="protein sequence ID" value="CAH8365151.1"/>
    <property type="molecule type" value="Genomic_DNA"/>
</dbReference>
<comment type="caution">
    <text evidence="7">The sequence shown here is derived from an EMBL/GenBank/DDBJ whole genome shotgun (WGS) entry which is preliminary data.</text>
</comment>
<dbReference type="Gene3D" id="2.30.30.50">
    <property type="match status" value="1"/>
</dbReference>
<evidence type="ECO:0000313" key="8">
    <source>
        <dbReference type="Proteomes" id="UP001642260"/>
    </source>
</evidence>
<evidence type="ECO:0000256" key="2">
    <source>
        <dbReference type="ARBA" id="ARBA00026011"/>
    </source>
</evidence>
<feature type="domain" description="Ferredoxin thioredoxin reductase alpha chain" evidence="6">
    <location>
        <begin position="60"/>
        <end position="127"/>
    </location>
</feature>
<dbReference type="InterPro" id="IPR008990">
    <property type="entry name" value="Elect_transpt_acc-like_dom_sf"/>
</dbReference>
<comment type="subunit">
    <text evidence="2">Heterodimer of subunit A (variable subunit) and subunit B (catalytic subunit). Heterodimeric FTR forms a complex with ferredoxin and thioredoxin.</text>
</comment>
<keyword evidence="1" id="KW-0560">Oxidoreductase</keyword>
<dbReference type="PANTHER" id="PTHR46937:SF4">
    <property type="entry name" value="FERREDOXIN-THIOREDOXIN REDUCTASE SUBUNIT A1, CHLOROPLASTIC"/>
    <property type="match status" value="1"/>
</dbReference>
<reference evidence="7 8" key="1">
    <citation type="submission" date="2022-03" db="EMBL/GenBank/DDBJ databases">
        <authorList>
            <person name="Macdonald S."/>
            <person name="Ahmed S."/>
            <person name="Newling K."/>
        </authorList>
    </citation>
    <scope>NUCLEOTIDE SEQUENCE [LARGE SCALE GENOMIC DNA]</scope>
</reference>
<evidence type="ECO:0000313" key="7">
    <source>
        <dbReference type="EMBL" id="CAH8365151.1"/>
    </source>
</evidence>
<dbReference type="SUPFAM" id="SSF50090">
    <property type="entry name" value="Electron transport accessory proteins"/>
    <property type="match status" value="1"/>
</dbReference>
<evidence type="ECO:0000256" key="3">
    <source>
        <dbReference type="ARBA" id="ARBA00034474"/>
    </source>
</evidence>
<dbReference type="InterPro" id="IPR004207">
    <property type="entry name" value="Fd_thioredoxin_Rdtase_alpha"/>
</dbReference>
<comment type="similarity">
    <text evidence="4">Belongs to the ferredoxin thioredoxin reductase alpha subunit family.</text>
</comment>
<keyword evidence="5" id="KW-0732">Signal</keyword>
<sequence length="133" mass="15277">MMIIKYWEIFLMVLAEVQIDRFCVSDSELKKHQLQAARSSSPVKPAASLSEEEIEADAKIGSRVKVTAPLKVYHVNRVPEVYLEGMEGKLKDYVAVWKGKRISANIPYKVEFFRGNVKFVAHLKEDEFVFIDL</sequence>
<dbReference type="Proteomes" id="UP001642260">
    <property type="component" value="Unassembled WGS sequence"/>
</dbReference>
<evidence type="ECO:0000256" key="4">
    <source>
        <dbReference type="ARBA" id="ARBA00034490"/>
    </source>
</evidence>
<proteinExistence type="inferred from homology"/>
<name>A0ABC8L0U4_ERUVS</name>
<comment type="function">
    <text evidence="3">Variable subunit of the ferredoxin-thioredoxin reductase (FTR), which catalyzes the two-electron reduction of thioredoxins by the electrons provided by reduced ferredoxin.</text>
</comment>
<evidence type="ECO:0000259" key="6">
    <source>
        <dbReference type="Pfam" id="PF02941"/>
    </source>
</evidence>
<accession>A0ABC8L0U4</accession>